<evidence type="ECO:0000313" key="2">
    <source>
        <dbReference type="EMBL" id="MDY7224763.1"/>
    </source>
</evidence>
<name>A0ABU5GU97_9BACT</name>
<reference evidence="2 3" key="1">
    <citation type="submission" date="2023-12" db="EMBL/GenBank/DDBJ databases">
        <title>the genome sequence of Hyalangium sp. s54d21.</title>
        <authorList>
            <person name="Zhang X."/>
        </authorList>
    </citation>
    <scope>NUCLEOTIDE SEQUENCE [LARGE SCALE GENOMIC DNA]</scope>
    <source>
        <strain evidence="3">s54d21</strain>
    </source>
</reference>
<dbReference type="EMBL" id="JAXIVS010000001">
    <property type="protein sequence ID" value="MDY7224763.1"/>
    <property type="molecule type" value="Genomic_DNA"/>
</dbReference>
<feature type="compositionally biased region" description="Gly residues" evidence="1">
    <location>
        <begin position="79"/>
        <end position="88"/>
    </location>
</feature>
<feature type="region of interest" description="Disordered" evidence="1">
    <location>
        <begin position="26"/>
        <end position="94"/>
    </location>
</feature>
<dbReference type="RefSeq" id="WP_321543497.1">
    <property type="nucleotide sequence ID" value="NZ_JAXIVS010000001.1"/>
</dbReference>
<sequence>MRQYLLFVAFAATIYSGCKCSDPPGVKPPWQEGLGSTDGGTDGGGGGGGRDGGGGGGEPYNPDSGTSVGVDPGDFNLDGDGGLPGGGSENVQTDPEGNIVLGGGRTELSFAWIANNDNNTVSKFDTRPFTLSDGGVILREVGRYHAAIPLDGRPRDDGGVGYPNGLRGNDGNNPSRTAVDLFGDVWVANRAQTTTGSVTKIANSKLFCTERNGVPGIQTSEDKNGDGVISTNPAQGEMIIPTDWNDPTQYDECISFSTPVGPPGTGDVKARAMAISEGIEGSAGDIWVGVHIDRSIIKLDAITGQQVPLNSSGLLKLTLPFGPYGAAIDSQQRLWVVSSSLGQARLALIDTTTGSLVRADIIPPGTSGSYGIAVDGSDRVWVAGWTAGVKAFRYTHPVGVGATLGTWTEFDFTNAVSQINTKMKRPRGIAADDQGFVWMSSDVNSANGSAAQILAFNGNTGELKRFNYPGMPTPVDFIDATLPSGANRTQEAIGVGLDTDGHVLMNNRSGNMVRIHRETGEILRTGQQNAGLYTYSDFTGYQLRNFTAPQGSYRQVFSAPDCGIDAIWRYVVWDAVVPPSTSIQLFVSASNDINELTNPALRKGPFTTSPADLRAAGVPKGRYLRVEFVLKSDDRQSQATPKLKSFDVNYECEIIIQ</sequence>
<organism evidence="2 3">
    <name type="scientific">Hyalangium rubrum</name>
    <dbReference type="NCBI Taxonomy" id="3103134"/>
    <lineage>
        <taxon>Bacteria</taxon>
        <taxon>Pseudomonadati</taxon>
        <taxon>Myxococcota</taxon>
        <taxon>Myxococcia</taxon>
        <taxon>Myxococcales</taxon>
        <taxon>Cystobacterineae</taxon>
        <taxon>Archangiaceae</taxon>
        <taxon>Hyalangium</taxon>
    </lineage>
</organism>
<dbReference type="InterPro" id="IPR015943">
    <property type="entry name" value="WD40/YVTN_repeat-like_dom_sf"/>
</dbReference>
<comment type="caution">
    <text evidence="2">The sequence shown here is derived from an EMBL/GenBank/DDBJ whole genome shotgun (WGS) entry which is preliminary data.</text>
</comment>
<gene>
    <name evidence="2" type="ORF">SYV04_00145</name>
</gene>
<keyword evidence="3" id="KW-1185">Reference proteome</keyword>
<dbReference type="Proteomes" id="UP001291309">
    <property type="component" value="Unassembled WGS sequence"/>
</dbReference>
<evidence type="ECO:0000313" key="3">
    <source>
        <dbReference type="Proteomes" id="UP001291309"/>
    </source>
</evidence>
<dbReference type="Gene3D" id="2.130.10.10">
    <property type="entry name" value="YVTN repeat-like/Quinoprotein amine dehydrogenase"/>
    <property type="match status" value="1"/>
</dbReference>
<proteinExistence type="predicted"/>
<dbReference type="SUPFAM" id="SSF101898">
    <property type="entry name" value="NHL repeat"/>
    <property type="match status" value="1"/>
</dbReference>
<evidence type="ECO:0000256" key="1">
    <source>
        <dbReference type="SAM" id="MobiDB-lite"/>
    </source>
</evidence>
<accession>A0ABU5GU97</accession>
<protein>
    <submittedName>
        <fullName evidence="2">Uncharacterized protein</fullName>
    </submittedName>
</protein>
<feature type="compositionally biased region" description="Gly residues" evidence="1">
    <location>
        <begin position="36"/>
        <end position="58"/>
    </location>
</feature>